<evidence type="ECO:0000259" key="3">
    <source>
        <dbReference type="Pfam" id="PF08346"/>
    </source>
</evidence>
<sequence length="273" mass="31215">MPCVCCDVHTYGGFLFIIIRLNMNVTTNELIPISENNGKRAVNARDLHAFLESKRDFSTWIKDRIKSYDFVEGVDFQSFTEIVEREIGATTRIEYALSISMAKELSMIENNERGKQARKYFIACEENKHELSRKELAIMVIQAEEEKERLALENEKQQKQIEKLQPKADFAEAAFKAEGKVDIGQAAKILGLPFGRNTLFKKLKEKGILFKRNEPKQKYVDAGYFELTQLPPIHRNNHPDIIVMKVLCTQKGLAYINHLFGGSKSDGKLAKIV</sequence>
<keyword evidence="1" id="KW-0175">Coiled coil</keyword>
<proteinExistence type="predicted"/>
<accession>A0A8S5TXH8</accession>
<dbReference type="InterPro" id="IPR005039">
    <property type="entry name" value="Ant_C"/>
</dbReference>
<organism evidence="4">
    <name type="scientific">Siphoviridae sp. ctvBz3</name>
    <dbReference type="NCBI Taxonomy" id="2825720"/>
    <lineage>
        <taxon>Viruses</taxon>
        <taxon>Duplodnaviria</taxon>
        <taxon>Heunggongvirae</taxon>
        <taxon>Uroviricota</taxon>
        <taxon>Caudoviricetes</taxon>
    </lineage>
</organism>
<protein>
    <submittedName>
        <fullName evidence="4">KilAC domain protein</fullName>
    </submittedName>
</protein>
<dbReference type="GO" id="GO:0003677">
    <property type="term" value="F:DNA binding"/>
    <property type="evidence" value="ECO:0007669"/>
    <property type="project" value="InterPro"/>
</dbReference>
<name>A0A8S5TXH8_9CAUD</name>
<dbReference type="PANTHER" id="PTHR36180:SF1">
    <property type="entry name" value="ANTA_ANTB ANTIREPRESSOR DOMAIN-CONTAINING PROTEIN"/>
    <property type="match status" value="1"/>
</dbReference>
<feature type="domain" description="Antirepressor protein C-terminal" evidence="2">
    <location>
        <begin position="158"/>
        <end position="261"/>
    </location>
</feature>
<evidence type="ECO:0000313" key="4">
    <source>
        <dbReference type="EMBL" id="DAF86897.1"/>
    </source>
</evidence>
<evidence type="ECO:0000259" key="2">
    <source>
        <dbReference type="Pfam" id="PF03374"/>
    </source>
</evidence>
<dbReference type="PANTHER" id="PTHR36180">
    <property type="entry name" value="DNA-BINDING PROTEIN-RELATED-RELATED"/>
    <property type="match status" value="1"/>
</dbReference>
<dbReference type="EMBL" id="BK015955">
    <property type="protein sequence ID" value="DAF86897.1"/>
    <property type="molecule type" value="Genomic_DNA"/>
</dbReference>
<feature type="coiled-coil region" evidence="1">
    <location>
        <begin position="133"/>
        <end position="162"/>
    </location>
</feature>
<evidence type="ECO:0000256" key="1">
    <source>
        <dbReference type="SAM" id="Coils"/>
    </source>
</evidence>
<dbReference type="InterPro" id="IPR013557">
    <property type="entry name" value="AntA/B_antirep"/>
</dbReference>
<feature type="domain" description="AntA/AntB antirepressor" evidence="3">
    <location>
        <begin position="42"/>
        <end position="111"/>
    </location>
</feature>
<reference evidence="4" key="1">
    <citation type="journal article" date="2021" name="Proc. Natl. Acad. Sci. U.S.A.">
        <title>A Catalog of Tens of Thousands of Viruses from Human Metagenomes Reveals Hidden Associations with Chronic Diseases.</title>
        <authorList>
            <person name="Tisza M.J."/>
            <person name="Buck C.B."/>
        </authorList>
    </citation>
    <scope>NUCLEOTIDE SEQUENCE</scope>
    <source>
        <strain evidence="4">CtvBz3</strain>
    </source>
</reference>
<dbReference type="Pfam" id="PF08346">
    <property type="entry name" value="AntA"/>
    <property type="match status" value="1"/>
</dbReference>
<dbReference type="Pfam" id="PF03374">
    <property type="entry name" value="ANT"/>
    <property type="match status" value="1"/>
</dbReference>